<dbReference type="EMBL" id="CP001839">
    <property type="protein sequence ID" value="ADA66755.1"/>
    <property type="molecule type" value="Genomic_DNA"/>
</dbReference>
<dbReference type="Proteomes" id="UP000000940">
    <property type="component" value="Chromosome"/>
</dbReference>
<dbReference type="RefSeq" id="WP_012896090.1">
    <property type="nucleotide sequence ID" value="NC_013642.1"/>
</dbReference>
<dbReference type="GO" id="GO:0015833">
    <property type="term" value="P:peptide transport"/>
    <property type="evidence" value="ECO:0007669"/>
    <property type="project" value="InterPro"/>
</dbReference>
<dbReference type="InterPro" id="IPR003593">
    <property type="entry name" value="AAA+_ATPase"/>
</dbReference>
<dbReference type="GO" id="GO:0005524">
    <property type="term" value="F:ATP binding"/>
    <property type="evidence" value="ECO:0007669"/>
    <property type="project" value="UniProtKB-KW"/>
</dbReference>
<evidence type="ECO:0000259" key="4">
    <source>
        <dbReference type="PROSITE" id="PS50893"/>
    </source>
</evidence>
<dbReference type="PROSITE" id="PS50893">
    <property type="entry name" value="ABC_TRANSPORTER_2"/>
    <property type="match status" value="1"/>
</dbReference>
<evidence type="ECO:0000256" key="2">
    <source>
        <dbReference type="ARBA" id="ARBA00022741"/>
    </source>
</evidence>
<dbReference type="InterPro" id="IPR013563">
    <property type="entry name" value="Oligopep_ABC_C"/>
</dbReference>
<dbReference type="PROSITE" id="PS00211">
    <property type="entry name" value="ABC_TRANSPORTER_1"/>
    <property type="match status" value="1"/>
</dbReference>
<dbReference type="NCBIfam" id="TIGR01727">
    <property type="entry name" value="oligo_HPY"/>
    <property type="match status" value="1"/>
</dbReference>
<dbReference type="CDD" id="cd03257">
    <property type="entry name" value="ABC_NikE_OppD_transporters"/>
    <property type="match status" value="1"/>
</dbReference>
<evidence type="ECO:0000313" key="5">
    <source>
        <dbReference type="EMBL" id="ADA66755.1"/>
    </source>
</evidence>
<dbReference type="AlphaFoldDB" id="D2C719"/>
<dbReference type="InterPro" id="IPR027417">
    <property type="entry name" value="P-loop_NTPase"/>
</dbReference>
<keyword evidence="1" id="KW-0813">Transport</keyword>
<dbReference type="KEGG" id="tnp:Tnap_0659"/>
<keyword evidence="3" id="KW-0067">ATP-binding</keyword>
<dbReference type="SUPFAM" id="SSF52540">
    <property type="entry name" value="P-loop containing nucleoside triphosphate hydrolases"/>
    <property type="match status" value="1"/>
</dbReference>
<dbReference type="InterPro" id="IPR017871">
    <property type="entry name" value="ABC_transporter-like_CS"/>
</dbReference>
<protein>
    <submittedName>
        <fullName evidence="5">Oligopeptide/dipeptide ABC transporter, ATPase subunit</fullName>
    </submittedName>
</protein>
<dbReference type="InterPro" id="IPR003439">
    <property type="entry name" value="ABC_transporter-like_ATP-bd"/>
</dbReference>
<dbReference type="PANTHER" id="PTHR43067">
    <property type="entry name" value="OLIGOPEPTIDE/DIPEPTIDE ABC TRANSPORTER, ATPASE SUBUNIT"/>
    <property type="match status" value="1"/>
</dbReference>
<accession>D2C719</accession>
<evidence type="ECO:0000313" key="6">
    <source>
        <dbReference type="Proteomes" id="UP000000940"/>
    </source>
</evidence>
<proteinExistence type="predicted"/>
<dbReference type="GO" id="GO:0016887">
    <property type="term" value="F:ATP hydrolysis activity"/>
    <property type="evidence" value="ECO:0007669"/>
    <property type="project" value="InterPro"/>
</dbReference>
<dbReference type="Pfam" id="PF00005">
    <property type="entry name" value="ABC_tran"/>
    <property type="match status" value="1"/>
</dbReference>
<reference evidence="5 6" key="1">
    <citation type="submission" date="2009-12" db="EMBL/GenBank/DDBJ databases">
        <title>Complete sequence of Thermotoga petrophila RKU-1.</title>
        <authorList>
            <consortium name="US DOE Joint Genome Institute"/>
            <person name="Lucas S."/>
            <person name="Copeland A."/>
            <person name="Lapidus A."/>
            <person name="Glavina del Rio T."/>
            <person name="Dalin E."/>
            <person name="Tice H."/>
            <person name="Bruce D."/>
            <person name="Goodwin L."/>
            <person name="Pitluck S."/>
            <person name="Munk A.C."/>
            <person name="Brettin T."/>
            <person name="Detter J.C."/>
            <person name="Han C."/>
            <person name="Tapia R."/>
            <person name="Larimer F."/>
            <person name="Land M."/>
            <person name="Hauser L."/>
            <person name="Kyrpides N."/>
            <person name="Mikhailova N."/>
            <person name="Nelson K.E."/>
            <person name="Gogarten J.P."/>
            <person name="Noll K.M."/>
        </authorList>
    </citation>
    <scope>NUCLEOTIDE SEQUENCE [LARGE SCALE GENOMIC DNA]</scope>
    <source>
        <strain evidence="6">ATCC BAA-489 / DSM 13996 / JCM 10882 / RKU-10</strain>
    </source>
</reference>
<dbReference type="PANTHER" id="PTHR43067:SF3">
    <property type="entry name" value="MALTOSE ABC TRANSPORTER, ATP-BINDING PROTEIN"/>
    <property type="match status" value="1"/>
</dbReference>
<feature type="domain" description="ABC transporter" evidence="4">
    <location>
        <begin position="6"/>
        <end position="259"/>
    </location>
</feature>
<sequence length="330" mass="37305">MKEILLKAENVRAYYKLEKVSVKAVDGLSFEILEDEVIGVVGESGCGKTTLSNVIFMNMVKPLTLVDGKIFLRVNGEFVELSSMTRDEVKRKFWGKEITIIPQAAMNALMPTIRMEKYVRHLAESHGIDEEELLEKARRRFEEVGLDPLWIKRYPFELSGGMRQRAVIAIATILNPSLLIADEPTSALDVVNQKVLLKVLMQMKRQGIVKSIIFITHDIATVRQIADRMIIMYAGKIVEFAPVESLLEKPLHPYTQGLFNSVLTPEPEVKKRGITSIPGAPPNLINPPSGCRFHPRCPHAMDVCKEKEPPLTEIEPGRRVACWLYMEERA</sequence>
<dbReference type="SMART" id="SM00382">
    <property type="entry name" value="AAA"/>
    <property type="match status" value="1"/>
</dbReference>
<keyword evidence="6" id="KW-1185">Reference proteome</keyword>
<dbReference type="Pfam" id="PF08352">
    <property type="entry name" value="oligo_HPY"/>
    <property type="match status" value="1"/>
</dbReference>
<evidence type="ECO:0000256" key="3">
    <source>
        <dbReference type="ARBA" id="ARBA00022840"/>
    </source>
</evidence>
<name>D2C719_THEP2</name>
<gene>
    <name evidence="5" type="ordered locus">Tnap_0659</name>
</gene>
<evidence type="ECO:0000256" key="1">
    <source>
        <dbReference type="ARBA" id="ARBA00022448"/>
    </source>
</evidence>
<organism evidence="5 6">
    <name type="scientific">Thermotoga petrophila (strain ATCC BAA-489 / DSM 13996 / JCM 10882 / RKU-10)</name>
    <name type="common">Thermotoga naphthophila</name>
    <dbReference type="NCBI Taxonomy" id="590168"/>
    <lineage>
        <taxon>Bacteria</taxon>
        <taxon>Thermotogati</taxon>
        <taxon>Thermotogota</taxon>
        <taxon>Thermotogae</taxon>
        <taxon>Thermotogales</taxon>
        <taxon>Thermotogaceae</taxon>
        <taxon>Thermotoga</taxon>
    </lineage>
</organism>
<dbReference type="HOGENOM" id="CLU_000604_1_23_0"/>
<dbReference type="Gene3D" id="3.40.50.300">
    <property type="entry name" value="P-loop containing nucleotide triphosphate hydrolases"/>
    <property type="match status" value="1"/>
</dbReference>
<keyword evidence="2" id="KW-0547">Nucleotide-binding</keyword>